<evidence type="ECO:0000256" key="5">
    <source>
        <dbReference type="SAM" id="MobiDB-lite"/>
    </source>
</evidence>
<dbReference type="PANTHER" id="PTHR43371">
    <property type="entry name" value="VITAMIN B12-DEPENDENT RIBONUCLEOTIDE REDUCTASE"/>
    <property type="match status" value="1"/>
</dbReference>
<dbReference type="GO" id="GO:0031419">
    <property type="term" value="F:cobalamin binding"/>
    <property type="evidence" value="ECO:0007669"/>
    <property type="project" value="UniProtKB-KW"/>
</dbReference>
<evidence type="ECO:0000256" key="2">
    <source>
        <dbReference type="ARBA" id="ARBA00022628"/>
    </source>
</evidence>
<evidence type="ECO:0000256" key="3">
    <source>
        <dbReference type="ARBA" id="ARBA00023002"/>
    </source>
</evidence>
<evidence type="ECO:0000259" key="6">
    <source>
        <dbReference type="Pfam" id="PF08471"/>
    </source>
</evidence>
<keyword evidence="3" id="KW-0560">Oxidoreductase</keyword>
<evidence type="ECO:0000313" key="7">
    <source>
        <dbReference type="EMBL" id="GAF87444.1"/>
    </source>
</evidence>
<feature type="compositionally biased region" description="Basic and acidic residues" evidence="5">
    <location>
        <begin position="1"/>
        <end position="10"/>
    </location>
</feature>
<evidence type="ECO:0000256" key="1">
    <source>
        <dbReference type="ARBA" id="ARBA00001922"/>
    </source>
</evidence>
<accession>X0T2J5</accession>
<sequence length="163" mass="18149">MGPENDRDVSETPTDDVSSKIVGAADGLEIQSVFATPGVHPFDEIEWDKRSARIGDSTGNTIFEQQDVEVPASWSQLATNVVASKYFYGENGTDQREQSARELVHRVTRTITDWGLADGVFANPADAERYYHELTYLCVNQYGAFNSPVWFNVGLFHQRGIEG</sequence>
<name>X0T2J5_9ZZZZ</name>
<dbReference type="InterPro" id="IPR050862">
    <property type="entry name" value="RdRp_reductase_class-2"/>
</dbReference>
<gene>
    <name evidence="7" type="ORF">S01H1_27090</name>
</gene>
<comment type="caution">
    <text evidence="7">The sequence shown here is derived from an EMBL/GenBank/DDBJ whole genome shotgun (WGS) entry which is preliminary data.</text>
</comment>
<dbReference type="EMBL" id="BARS01016463">
    <property type="protein sequence ID" value="GAF87444.1"/>
    <property type="molecule type" value="Genomic_DNA"/>
</dbReference>
<protein>
    <recommendedName>
        <fullName evidence="6">Ribonucleotide reductase class II vitamin B12-dependent N-terminal domain-containing protein</fullName>
    </recommendedName>
</protein>
<evidence type="ECO:0000256" key="4">
    <source>
        <dbReference type="ARBA" id="ARBA00023285"/>
    </source>
</evidence>
<organism evidence="7">
    <name type="scientific">marine sediment metagenome</name>
    <dbReference type="NCBI Taxonomy" id="412755"/>
    <lineage>
        <taxon>unclassified sequences</taxon>
        <taxon>metagenomes</taxon>
        <taxon>ecological metagenomes</taxon>
    </lineage>
</organism>
<dbReference type="PANTHER" id="PTHR43371:SF1">
    <property type="entry name" value="RIBONUCLEOSIDE-DIPHOSPHATE REDUCTASE"/>
    <property type="match status" value="1"/>
</dbReference>
<dbReference type="GO" id="GO:0050897">
    <property type="term" value="F:cobalt ion binding"/>
    <property type="evidence" value="ECO:0007669"/>
    <property type="project" value="InterPro"/>
</dbReference>
<comment type="cofactor">
    <cofactor evidence="1">
        <name>adenosylcob(III)alamin</name>
        <dbReference type="ChEBI" id="CHEBI:18408"/>
    </cofactor>
</comment>
<keyword evidence="4" id="KW-0170">Cobalt</keyword>
<proteinExistence type="predicted"/>
<dbReference type="AlphaFoldDB" id="X0T2J5"/>
<dbReference type="InterPro" id="IPR013678">
    <property type="entry name" value="RNR_2_N"/>
</dbReference>
<feature type="domain" description="Ribonucleotide reductase class II vitamin B12-dependent N-terminal" evidence="6">
    <location>
        <begin position="49"/>
        <end position="141"/>
    </location>
</feature>
<reference evidence="7" key="1">
    <citation type="journal article" date="2014" name="Front. Microbiol.">
        <title>High frequency of phylogenetically diverse reductive dehalogenase-homologous genes in deep subseafloor sedimentary metagenomes.</title>
        <authorList>
            <person name="Kawai M."/>
            <person name="Futagami T."/>
            <person name="Toyoda A."/>
            <person name="Takaki Y."/>
            <person name="Nishi S."/>
            <person name="Hori S."/>
            <person name="Arai W."/>
            <person name="Tsubouchi T."/>
            <person name="Morono Y."/>
            <person name="Uchiyama I."/>
            <person name="Ito T."/>
            <person name="Fujiyama A."/>
            <person name="Inagaki F."/>
            <person name="Takami H."/>
        </authorList>
    </citation>
    <scope>NUCLEOTIDE SEQUENCE</scope>
    <source>
        <strain evidence="7">Expedition CK06-06</strain>
    </source>
</reference>
<keyword evidence="2" id="KW-0846">Cobalamin</keyword>
<feature type="region of interest" description="Disordered" evidence="5">
    <location>
        <begin position="1"/>
        <end position="20"/>
    </location>
</feature>
<dbReference type="Gene3D" id="3.20.70.20">
    <property type="match status" value="1"/>
</dbReference>
<dbReference type="Pfam" id="PF08471">
    <property type="entry name" value="Ribonuc_red_2_N"/>
    <property type="match status" value="1"/>
</dbReference>
<dbReference type="GO" id="GO:0004748">
    <property type="term" value="F:ribonucleoside-diphosphate reductase activity, thioredoxin disulfide as acceptor"/>
    <property type="evidence" value="ECO:0007669"/>
    <property type="project" value="InterPro"/>
</dbReference>
<feature type="non-terminal residue" evidence="7">
    <location>
        <position position="163"/>
    </location>
</feature>